<keyword evidence="1" id="KW-0378">Hydrolase</keyword>
<dbReference type="Pfam" id="PF00561">
    <property type="entry name" value="Abhydrolase_1"/>
    <property type="match status" value="1"/>
</dbReference>
<dbReference type="InterPro" id="IPR000073">
    <property type="entry name" value="AB_hydrolase_1"/>
</dbReference>
<reference evidence="4" key="1">
    <citation type="submission" date="2020-07" db="EMBL/GenBank/DDBJ databases">
        <title>Genome sequence and genetic diversity analysis of an under-domesticated orphan crop, white fonio (Digitaria exilis).</title>
        <authorList>
            <person name="Bennetzen J.L."/>
            <person name="Chen S."/>
            <person name="Ma X."/>
            <person name="Wang X."/>
            <person name="Yssel A.E.J."/>
            <person name="Chaluvadi S.R."/>
            <person name="Johnson M."/>
            <person name="Gangashetty P."/>
            <person name="Hamidou F."/>
            <person name="Sanogo M.D."/>
            <person name="Zwaenepoel A."/>
            <person name="Wallace J."/>
            <person name="Van De Peer Y."/>
            <person name="Van Deynze A."/>
        </authorList>
    </citation>
    <scope>NUCLEOTIDE SEQUENCE</scope>
    <source>
        <tissue evidence="4">Leaves</tissue>
    </source>
</reference>
<evidence type="ECO:0000256" key="2">
    <source>
        <dbReference type="ARBA" id="ARBA00038334"/>
    </source>
</evidence>
<gene>
    <name evidence="4" type="ORF">HU200_053543</name>
</gene>
<dbReference type="GO" id="GO:0016787">
    <property type="term" value="F:hydrolase activity"/>
    <property type="evidence" value="ECO:0007669"/>
    <property type="project" value="UniProtKB-KW"/>
</dbReference>
<dbReference type="Gene3D" id="3.40.50.1820">
    <property type="entry name" value="alpha/beta hydrolase"/>
    <property type="match status" value="2"/>
</dbReference>
<dbReference type="InterPro" id="IPR029058">
    <property type="entry name" value="AB_hydrolase_fold"/>
</dbReference>
<comment type="caution">
    <text evidence="4">The sequence shown here is derived from an EMBL/GenBank/DDBJ whole genome shotgun (WGS) entry which is preliminary data.</text>
</comment>
<dbReference type="PANTHER" id="PTHR43329">
    <property type="entry name" value="EPOXIDE HYDROLASE"/>
    <property type="match status" value="1"/>
</dbReference>
<evidence type="ECO:0000313" key="4">
    <source>
        <dbReference type="EMBL" id="KAF8666433.1"/>
    </source>
</evidence>
<organism evidence="4 5">
    <name type="scientific">Digitaria exilis</name>
    <dbReference type="NCBI Taxonomy" id="1010633"/>
    <lineage>
        <taxon>Eukaryota</taxon>
        <taxon>Viridiplantae</taxon>
        <taxon>Streptophyta</taxon>
        <taxon>Embryophyta</taxon>
        <taxon>Tracheophyta</taxon>
        <taxon>Spermatophyta</taxon>
        <taxon>Magnoliopsida</taxon>
        <taxon>Liliopsida</taxon>
        <taxon>Poales</taxon>
        <taxon>Poaceae</taxon>
        <taxon>PACMAD clade</taxon>
        <taxon>Panicoideae</taxon>
        <taxon>Panicodae</taxon>
        <taxon>Paniceae</taxon>
        <taxon>Anthephorinae</taxon>
        <taxon>Digitaria</taxon>
    </lineage>
</organism>
<proteinExistence type="inferred from homology"/>
<evidence type="ECO:0000259" key="3">
    <source>
        <dbReference type="Pfam" id="PF00561"/>
    </source>
</evidence>
<evidence type="ECO:0000313" key="5">
    <source>
        <dbReference type="Proteomes" id="UP000636709"/>
    </source>
</evidence>
<dbReference type="SUPFAM" id="SSF53474">
    <property type="entry name" value="alpha/beta-Hydrolases"/>
    <property type="match status" value="1"/>
</dbReference>
<dbReference type="OrthoDB" id="408373at2759"/>
<dbReference type="InterPro" id="IPR000639">
    <property type="entry name" value="Epox_hydrolase-like"/>
</dbReference>
<sequence length="300" mass="32353">MLAAAAAGYRAIAPDCRGYGLSAQPPEHEEASWEDLVADVLAVLDALSVPTAFVVAKDFGVIPAYHFALRHPERTRGVVCEQGRAKADFGRHDVRRVVRTIYVLFSGPDVPIAKEGQEIMDLVTDESTPLPEWFTEEDLDVYFSLYEKSGLRYPLKMYSKAAAPTSRLELLRTAPQGPWSPASPAVGAARPASARLPEVFGPPAAAACRGLCPRCRVCRTADAKFQVPVLTVTGGKDDSTKLAGFEDDAGSGSTMERFVPDLKMAFIPEGSHYRAGAAAGACERAPPRLLHGPPGRRRHP</sequence>
<feature type="domain" description="AB hydrolase-1" evidence="3">
    <location>
        <begin position="5"/>
        <end position="83"/>
    </location>
</feature>
<dbReference type="AlphaFoldDB" id="A0A835AK07"/>
<dbReference type="PRINTS" id="PR00412">
    <property type="entry name" value="EPOXHYDRLASE"/>
</dbReference>
<protein>
    <recommendedName>
        <fullName evidence="3">AB hydrolase-1 domain-containing protein</fullName>
    </recommendedName>
</protein>
<name>A0A835AK07_9POAL</name>
<keyword evidence="5" id="KW-1185">Reference proteome</keyword>
<comment type="similarity">
    <text evidence="2">Belongs to the AB hydrolase superfamily. Epoxide hydrolase family.</text>
</comment>
<dbReference type="Proteomes" id="UP000636709">
    <property type="component" value="Unassembled WGS sequence"/>
</dbReference>
<accession>A0A835AK07</accession>
<evidence type="ECO:0000256" key="1">
    <source>
        <dbReference type="ARBA" id="ARBA00022801"/>
    </source>
</evidence>
<dbReference type="EMBL" id="JACEFO010002306">
    <property type="protein sequence ID" value="KAF8666433.1"/>
    <property type="molecule type" value="Genomic_DNA"/>
</dbReference>